<evidence type="ECO:0000313" key="4">
    <source>
        <dbReference type="Proteomes" id="UP000826234"/>
    </source>
</evidence>
<comment type="caution">
    <text evidence="3">The sequence shown here is derived from an EMBL/GenBank/DDBJ whole genome shotgun (WGS) entry which is preliminary data.</text>
</comment>
<organism evidence="3 4">
    <name type="scientific">Phrynosoma platyrhinos</name>
    <name type="common">Desert horned lizard</name>
    <dbReference type="NCBI Taxonomy" id="52577"/>
    <lineage>
        <taxon>Eukaryota</taxon>
        <taxon>Metazoa</taxon>
        <taxon>Chordata</taxon>
        <taxon>Craniata</taxon>
        <taxon>Vertebrata</taxon>
        <taxon>Euteleostomi</taxon>
        <taxon>Lepidosauria</taxon>
        <taxon>Squamata</taxon>
        <taxon>Bifurcata</taxon>
        <taxon>Unidentata</taxon>
        <taxon>Episquamata</taxon>
        <taxon>Toxicofera</taxon>
        <taxon>Iguania</taxon>
        <taxon>Phrynosomatidae</taxon>
        <taxon>Phrynosomatinae</taxon>
        <taxon>Phrynosoma</taxon>
    </lineage>
</organism>
<dbReference type="SUPFAM" id="SSF52540">
    <property type="entry name" value="P-loop containing nucleoside triphosphate hydrolases"/>
    <property type="match status" value="1"/>
</dbReference>
<dbReference type="Pfam" id="PF00004">
    <property type="entry name" value="AAA"/>
    <property type="match status" value="1"/>
</dbReference>
<dbReference type="Gene3D" id="3.40.50.300">
    <property type="entry name" value="P-loop containing nucleotide triphosphate hydrolases"/>
    <property type="match status" value="2"/>
</dbReference>
<protein>
    <recommendedName>
        <fullName evidence="2">AAA+ ATPase domain-containing protein</fullName>
    </recommendedName>
</protein>
<name>A0ABQ7TID5_PHRPL</name>
<feature type="compositionally biased region" description="Basic and acidic residues" evidence="1">
    <location>
        <begin position="137"/>
        <end position="154"/>
    </location>
</feature>
<dbReference type="EMBL" id="JAIPUX010000439">
    <property type="protein sequence ID" value="KAH0629239.1"/>
    <property type="molecule type" value="Genomic_DNA"/>
</dbReference>
<dbReference type="Proteomes" id="UP000826234">
    <property type="component" value="Unassembled WGS sequence"/>
</dbReference>
<evidence type="ECO:0000259" key="2">
    <source>
        <dbReference type="SMART" id="SM00382"/>
    </source>
</evidence>
<feature type="region of interest" description="Disordered" evidence="1">
    <location>
        <begin position="81"/>
        <end position="117"/>
    </location>
</feature>
<dbReference type="InterPro" id="IPR003959">
    <property type="entry name" value="ATPase_AAA_core"/>
</dbReference>
<feature type="compositionally biased region" description="Low complexity" evidence="1">
    <location>
        <begin position="82"/>
        <end position="92"/>
    </location>
</feature>
<reference evidence="3 4" key="1">
    <citation type="journal article" date="2022" name="Gigascience">
        <title>A chromosome-level genome assembly and annotation of the desert horned lizard, Phrynosoma platyrhinos, provides insight into chromosomal rearrangements among reptiles.</title>
        <authorList>
            <person name="Koochekian N."/>
            <person name="Ascanio A."/>
            <person name="Farleigh K."/>
            <person name="Card D.C."/>
            <person name="Schield D.R."/>
            <person name="Castoe T.A."/>
            <person name="Jezkova T."/>
        </authorList>
    </citation>
    <scope>NUCLEOTIDE SEQUENCE [LARGE SCALE GENOMIC DNA]</scope>
    <source>
        <strain evidence="3">NK-2021</strain>
    </source>
</reference>
<accession>A0ABQ7TID5</accession>
<dbReference type="InterPro" id="IPR027417">
    <property type="entry name" value="P-loop_NTPase"/>
</dbReference>
<evidence type="ECO:0000313" key="3">
    <source>
        <dbReference type="EMBL" id="KAH0629239.1"/>
    </source>
</evidence>
<dbReference type="SMART" id="SM00382">
    <property type="entry name" value="AAA"/>
    <property type="match status" value="1"/>
</dbReference>
<proteinExistence type="predicted"/>
<evidence type="ECO:0000256" key="1">
    <source>
        <dbReference type="SAM" id="MobiDB-lite"/>
    </source>
</evidence>
<dbReference type="InterPro" id="IPR003593">
    <property type="entry name" value="AAA+_ATPase"/>
</dbReference>
<dbReference type="PANTHER" id="PTHR23389">
    <property type="entry name" value="CHROMOSOME TRANSMISSION FIDELITY FACTOR 18"/>
    <property type="match status" value="1"/>
</dbReference>
<feature type="domain" description="AAA+ ATPase" evidence="2">
    <location>
        <begin position="16"/>
        <end position="239"/>
    </location>
</feature>
<keyword evidence="4" id="KW-1185">Reference proteome</keyword>
<sequence length="711" mass="80240">MDFQDDKLDSEDETMLCNTMLLIGPPGIGKTAAVYACAQELGFKIFEVNASCQRSGRQILSHLKEATQSHQVDKQGVHAHKPSFFNSYSSSKSPKKNSPRIEWSPRKSPVSPRKVGLKQGLAPRTLANYFKISSKPLNKEENAQGNNKENKETLSGENTQIKSIKGEIKEDESSKKYATSLILFEEVDIIFDEDVGFLNAIKTFMTTTKRPVILTTNDPSFSLIFDGCFEEITFSTPSLINVASYLQVLCLGENLRTDIKDFAALLTSNNCDIRQSILHLQFWVKSGGGYLKEKGLALHGQGKETSGTEQGVCIKESTTTKIRNPDSLVKIPKCDTGCIENLLGLTNIFLPSEDLFSFLKQEITTKEEWNKLIHLLTEFQRKNIDFIYSNLENILPLPVNILPEPMHVPNLLHKNFTKSCSNNGPIDSDSLGEERLVKKAKQTKRRRKMVTLDDSDLFESELNYSGFITVPSDTTGSCLEEKPESTSTVALNDETSAKVKDCVLTFQCLNSLTEFVDNMSLSDCCFRWRTQESTQSCKYEQFIWTKGKIKNGLSDEFSAEDTDWWSYQSSIELKATMEALNFNKCFKNISKIKENALNTARTPGKNEFEDLPLHISKDQPNLCFGQPAANSRIHHNAQKRLELIETVFSGRNPLNVSNRQASVMEYLPTLRNICKSEKQKEQGKTKRRFLHYLEGIHLPKEILNSLATDFP</sequence>
<dbReference type="PANTHER" id="PTHR23389:SF21">
    <property type="entry name" value="ATPASE FAMILY AAA DOMAIN-CONTAINING PROTEIN 5"/>
    <property type="match status" value="1"/>
</dbReference>
<feature type="region of interest" description="Disordered" evidence="1">
    <location>
        <begin position="137"/>
        <end position="158"/>
    </location>
</feature>
<gene>
    <name evidence="3" type="ORF">JD844_011171</name>
</gene>